<reference evidence="3" key="1">
    <citation type="journal article" date="2015" name="BMC Genomics">
        <title>Draft genome of a commonly misdiagnosed multidrug resistant pathogen Candida auris.</title>
        <authorList>
            <person name="Chatterjee S."/>
            <person name="Alampalli S.V."/>
            <person name="Nageshan R.K."/>
            <person name="Chettiar S.T."/>
            <person name="Joshi S."/>
            <person name="Tatu U.S."/>
        </authorList>
    </citation>
    <scope>NUCLEOTIDE SEQUENCE [LARGE SCALE GENOMIC DNA]</scope>
    <source>
        <strain evidence="3">6684</strain>
    </source>
</reference>
<sequence>MGLAKLPFLAAYYASSYLFNGDLSQFGKYSTNFKNVMEIVAIKSAMSMDKRYFRLLNFKTVAHVLRYVESSYPKSTCKLPGYNTKFDAHSYWLVKQPEIGDDDTIFIYCHGGGYFSQLGPNQVTGLIQSYLLLPEETRAKCSILILDYGLTCDGHTMPTQINQLYETYYRVRDIHQNIGLMGDSAGGNLAICLTQLLKVKQAPPEDYPLKLLVISPWLNVYPDLDKVPEKSSLRTCSNVDIIPLPNTPEEEKARLFGGVDRKSLLYSPMAKEPHLESDWSDIPTFSDPRRKVFMLCGESETLRDECLWWAKYALGVDWYGHTYIDEDLGPEYYHYETENTTVYMEPQGFHISIFLFEKNLLRKIESNTITSTKQLTDERNYGLKRFTDFLEKAL</sequence>
<accession>A0A0L0P369</accession>
<dbReference type="VEuPathDB" id="FungiDB:B9J08_000267"/>
<dbReference type="Pfam" id="PF10340">
    <property type="entry name" value="Say1_Mug180"/>
    <property type="match status" value="1"/>
</dbReference>
<dbReference type="Gene3D" id="3.40.50.1820">
    <property type="entry name" value="alpha/beta hydrolase"/>
    <property type="match status" value="1"/>
</dbReference>
<dbReference type="Proteomes" id="UP000037122">
    <property type="component" value="Unassembled WGS sequence"/>
</dbReference>
<evidence type="ECO:0000313" key="2">
    <source>
        <dbReference type="EMBL" id="KNE00486.1"/>
    </source>
</evidence>
<dbReference type="PANTHER" id="PTHR48081">
    <property type="entry name" value="AB HYDROLASE SUPERFAMILY PROTEIN C4A8.06C"/>
    <property type="match status" value="1"/>
</dbReference>
<dbReference type="InterPro" id="IPR029058">
    <property type="entry name" value="AB_hydrolase_fold"/>
</dbReference>
<dbReference type="AlphaFoldDB" id="A0A0L0P369"/>
<comment type="caution">
    <text evidence="2">The sequence shown here is derived from an EMBL/GenBank/DDBJ whole genome shotgun (WGS) entry which is preliminary data.</text>
</comment>
<proteinExistence type="predicted"/>
<dbReference type="EMBL" id="LGST01000018">
    <property type="protein sequence ID" value="KNE00486.1"/>
    <property type="molecule type" value="Genomic_DNA"/>
</dbReference>
<gene>
    <name evidence="2" type="ORF">QG37_02517</name>
</gene>
<evidence type="ECO:0008006" key="4">
    <source>
        <dbReference type="Google" id="ProtNLM"/>
    </source>
</evidence>
<keyword evidence="1" id="KW-0378">Hydrolase</keyword>
<dbReference type="InterPro" id="IPR019436">
    <property type="entry name" value="Say1-like"/>
</dbReference>
<dbReference type="VEuPathDB" id="FungiDB:CJI97_000268"/>
<protein>
    <recommendedName>
        <fullName evidence="4">Alpha/beta hydrolase fold-3 domain-containing protein</fullName>
    </recommendedName>
</protein>
<evidence type="ECO:0000256" key="1">
    <source>
        <dbReference type="ARBA" id="ARBA00022801"/>
    </source>
</evidence>
<name>A0A0L0P369_CANAR</name>
<dbReference type="PANTHER" id="PTHR48081:SF31">
    <property type="entry name" value="STERYL ACETYL HYDROLASE MUG81-RELATED"/>
    <property type="match status" value="1"/>
</dbReference>
<dbReference type="VEuPathDB" id="FungiDB:CJI96_0000993"/>
<dbReference type="VEuPathDB" id="FungiDB:QG37_02517"/>
<dbReference type="VEuPathDB" id="FungiDB:CJJ09_002239"/>
<evidence type="ECO:0000313" key="3">
    <source>
        <dbReference type="Proteomes" id="UP000037122"/>
    </source>
</evidence>
<dbReference type="VEuPathDB" id="FungiDB:CJJ07_001616"/>
<dbReference type="SUPFAM" id="SSF53474">
    <property type="entry name" value="alpha/beta-Hydrolases"/>
    <property type="match status" value="1"/>
</dbReference>
<dbReference type="GO" id="GO:0016787">
    <property type="term" value="F:hydrolase activity"/>
    <property type="evidence" value="ECO:0007669"/>
    <property type="project" value="UniProtKB-KW"/>
</dbReference>
<organism evidence="2 3">
    <name type="scientific">Candidozyma auris</name>
    <name type="common">Yeast</name>
    <name type="synonym">Candida auris</name>
    <dbReference type="NCBI Taxonomy" id="498019"/>
    <lineage>
        <taxon>Eukaryota</taxon>
        <taxon>Fungi</taxon>
        <taxon>Dikarya</taxon>
        <taxon>Ascomycota</taxon>
        <taxon>Saccharomycotina</taxon>
        <taxon>Pichiomycetes</taxon>
        <taxon>Metschnikowiaceae</taxon>
        <taxon>Candidozyma</taxon>
    </lineage>
</organism>
<dbReference type="InterPro" id="IPR050300">
    <property type="entry name" value="GDXG_lipolytic_enzyme"/>
</dbReference>